<dbReference type="EMBL" id="OX395136">
    <property type="protein sequence ID" value="CAI5787526.1"/>
    <property type="molecule type" value="Genomic_DNA"/>
</dbReference>
<dbReference type="GO" id="GO:0008270">
    <property type="term" value="F:zinc ion binding"/>
    <property type="evidence" value="ECO:0007669"/>
    <property type="project" value="UniProtKB-KW"/>
</dbReference>
<sequence>MQLRLNAGVRIRHAKGAQSQQQQFIRMSCTNLKRLLLLKKKHMPHYRLLKRFGSSRVTGKTQRSLVKRQGTREPPFPSRFKAPPLPPTTMPPPIGIAQRNPPLPRLKYSLTLQPEAGRGDHRGCSRLESLLHGNELQHLLQRKLFILVITMVKYCAAYNCTNSDTKLNRKQGITFHRFPKDNARKQEWAMSVHRADPVSGKLWMPSQWDMICSQHFSQECFREINGKKFLKEESCPSIFSFPDTSKKIHAPKRRRKNSKWAGALDLTLVKANGSKNEMCSQQIMQTTPASDSQKSLEHKEHKVDLNSFSSKISPTEVYSAKYTLTTEHHYHITDSPKTLKRKLDELLEENDELRRRLRNRPPKEQ</sequence>
<name>A0AA35PFZ2_9SAUR</name>
<keyword evidence="9" id="KW-1185">Reference proteome</keyword>
<feature type="compositionally biased region" description="Pro residues" evidence="6">
    <location>
        <begin position="83"/>
        <end position="94"/>
    </location>
</feature>
<dbReference type="SUPFAM" id="SSF57716">
    <property type="entry name" value="Glucocorticoid receptor-like (DNA-binding domain)"/>
    <property type="match status" value="1"/>
</dbReference>
<proteinExistence type="predicted"/>
<evidence type="ECO:0000313" key="9">
    <source>
        <dbReference type="Proteomes" id="UP001178461"/>
    </source>
</evidence>
<dbReference type="Pfam" id="PF05485">
    <property type="entry name" value="THAP"/>
    <property type="match status" value="1"/>
</dbReference>
<dbReference type="InterPro" id="IPR006612">
    <property type="entry name" value="THAP_Znf"/>
</dbReference>
<dbReference type="InterPro" id="IPR038441">
    <property type="entry name" value="THAP_Znf_sf"/>
</dbReference>
<protein>
    <submittedName>
        <fullName evidence="8">THAP domain-containing protein 6-like</fullName>
    </submittedName>
</protein>
<dbReference type="Gene3D" id="6.20.210.20">
    <property type="entry name" value="THAP domain"/>
    <property type="match status" value="1"/>
</dbReference>
<evidence type="ECO:0000256" key="4">
    <source>
        <dbReference type="ARBA" id="ARBA00023125"/>
    </source>
</evidence>
<dbReference type="InterPro" id="IPR026520">
    <property type="entry name" value="THAP3"/>
</dbReference>
<dbReference type="PANTHER" id="PTHR47120">
    <property type="entry name" value="THAP DOMAIN-CONTAINING PROTEIN 3"/>
    <property type="match status" value="1"/>
</dbReference>
<evidence type="ECO:0000259" key="7">
    <source>
        <dbReference type="PROSITE" id="PS50950"/>
    </source>
</evidence>
<organism evidence="8 9">
    <name type="scientific">Podarcis lilfordi</name>
    <name type="common">Lilford's wall lizard</name>
    <dbReference type="NCBI Taxonomy" id="74358"/>
    <lineage>
        <taxon>Eukaryota</taxon>
        <taxon>Metazoa</taxon>
        <taxon>Chordata</taxon>
        <taxon>Craniata</taxon>
        <taxon>Vertebrata</taxon>
        <taxon>Euteleostomi</taxon>
        <taxon>Lepidosauria</taxon>
        <taxon>Squamata</taxon>
        <taxon>Bifurcata</taxon>
        <taxon>Unidentata</taxon>
        <taxon>Episquamata</taxon>
        <taxon>Laterata</taxon>
        <taxon>Lacertibaenia</taxon>
        <taxon>Lacertidae</taxon>
        <taxon>Podarcis</taxon>
    </lineage>
</organism>
<evidence type="ECO:0000256" key="2">
    <source>
        <dbReference type="ARBA" id="ARBA00022771"/>
    </source>
</evidence>
<evidence type="ECO:0000256" key="3">
    <source>
        <dbReference type="ARBA" id="ARBA00022833"/>
    </source>
</evidence>
<keyword evidence="2 5" id="KW-0863">Zinc-finger</keyword>
<evidence type="ECO:0000256" key="5">
    <source>
        <dbReference type="PROSITE-ProRule" id="PRU00309"/>
    </source>
</evidence>
<evidence type="ECO:0000313" key="8">
    <source>
        <dbReference type="EMBL" id="CAI5787526.1"/>
    </source>
</evidence>
<dbReference type="PANTHER" id="PTHR47120:SF1">
    <property type="entry name" value="THAP DOMAIN-CONTAINING PROTEIN 3"/>
    <property type="match status" value="1"/>
</dbReference>
<evidence type="ECO:0000256" key="6">
    <source>
        <dbReference type="SAM" id="MobiDB-lite"/>
    </source>
</evidence>
<evidence type="ECO:0000256" key="1">
    <source>
        <dbReference type="ARBA" id="ARBA00022723"/>
    </source>
</evidence>
<dbReference type="Proteomes" id="UP001178461">
    <property type="component" value="Chromosome 11"/>
</dbReference>
<gene>
    <name evidence="8" type="ORF">PODLI_1B033612</name>
</gene>
<feature type="region of interest" description="Disordered" evidence="6">
    <location>
        <begin position="59"/>
        <end position="100"/>
    </location>
</feature>
<dbReference type="AlphaFoldDB" id="A0AA35PFZ2"/>
<dbReference type="SMART" id="SM00692">
    <property type="entry name" value="DM3"/>
    <property type="match status" value="1"/>
</dbReference>
<keyword evidence="1" id="KW-0479">Metal-binding</keyword>
<accession>A0AA35PFZ2</accession>
<dbReference type="PROSITE" id="PS50950">
    <property type="entry name" value="ZF_THAP"/>
    <property type="match status" value="1"/>
</dbReference>
<dbReference type="SMART" id="SM00980">
    <property type="entry name" value="THAP"/>
    <property type="match status" value="1"/>
</dbReference>
<keyword evidence="4 5" id="KW-0238">DNA-binding</keyword>
<keyword evidence="3" id="KW-0862">Zinc</keyword>
<reference evidence="8" key="1">
    <citation type="submission" date="2022-12" db="EMBL/GenBank/DDBJ databases">
        <authorList>
            <person name="Alioto T."/>
            <person name="Alioto T."/>
            <person name="Gomez Garrido J."/>
        </authorList>
    </citation>
    <scope>NUCLEOTIDE SEQUENCE</scope>
</reference>
<feature type="domain" description="THAP-type" evidence="7">
    <location>
        <begin position="151"/>
        <end position="239"/>
    </location>
</feature>
<dbReference type="GO" id="GO:0003677">
    <property type="term" value="F:DNA binding"/>
    <property type="evidence" value="ECO:0007669"/>
    <property type="project" value="UniProtKB-UniRule"/>
</dbReference>